<accession>A0ACC2SQ48</accession>
<gene>
    <name evidence="1" type="ORF">DSO57_1031005</name>
</gene>
<sequence>MKLCIVGIAFILKVLADDSEKSVPTAKRRYEYKQSFKKPFKIGADVPGFVTLDGATVTDHFIRLSSSIRARVARYGQQSLINMQSGR</sequence>
<evidence type="ECO:0000313" key="2">
    <source>
        <dbReference type="Proteomes" id="UP001165960"/>
    </source>
</evidence>
<dbReference type="EMBL" id="QTSX02004479">
    <property type="protein sequence ID" value="KAJ9064408.1"/>
    <property type="molecule type" value="Genomic_DNA"/>
</dbReference>
<keyword evidence="2" id="KW-1185">Reference proteome</keyword>
<organism evidence="1 2">
    <name type="scientific">Entomophthora muscae</name>
    <dbReference type="NCBI Taxonomy" id="34485"/>
    <lineage>
        <taxon>Eukaryota</taxon>
        <taxon>Fungi</taxon>
        <taxon>Fungi incertae sedis</taxon>
        <taxon>Zoopagomycota</taxon>
        <taxon>Entomophthoromycotina</taxon>
        <taxon>Entomophthoromycetes</taxon>
        <taxon>Entomophthorales</taxon>
        <taxon>Entomophthoraceae</taxon>
        <taxon>Entomophthora</taxon>
    </lineage>
</organism>
<evidence type="ECO:0000313" key="1">
    <source>
        <dbReference type="EMBL" id="KAJ9064408.1"/>
    </source>
</evidence>
<protein>
    <submittedName>
        <fullName evidence="1">Uncharacterized protein</fullName>
    </submittedName>
</protein>
<proteinExistence type="predicted"/>
<reference evidence="1" key="1">
    <citation type="submission" date="2022-04" db="EMBL/GenBank/DDBJ databases">
        <title>Genome of the entomopathogenic fungus Entomophthora muscae.</title>
        <authorList>
            <person name="Elya C."/>
            <person name="Lovett B.R."/>
            <person name="Lee E."/>
            <person name="Macias A.M."/>
            <person name="Hajek A.E."/>
            <person name="De Bivort B.L."/>
            <person name="Kasson M.T."/>
            <person name="De Fine Licht H.H."/>
            <person name="Stajich J.E."/>
        </authorList>
    </citation>
    <scope>NUCLEOTIDE SEQUENCE</scope>
    <source>
        <strain evidence="1">Berkeley</strain>
    </source>
</reference>
<dbReference type="Proteomes" id="UP001165960">
    <property type="component" value="Unassembled WGS sequence"/>
</dbReference>
<name>A0ACC2SQ48_9FUNG</name>
<comment type="caution">
    <text evidence="1">The sequence shown here is derived from an EMBL/GenBank/DDBJ whole genome shotgun (WGS) entry which is preliminary data.</text>
</comment>